<sequence length="690" mass="77399">MDTGKEALAEKPSFRKLIRDLQIAARNILHLVSTEYSITGSQSSTWATSICPPGRAHNTGMGRMAVDGPLCLCCSRVMVYCGKPSRGCQMCRTRRIKCDETKPTCNQCAKSRRVCPGYKDEFDLVFRNETQATERRARKASKKALEHKKRRETDRDTSPSSSNGSSETCGSHSPVTPISRLPSVRNTPQIPLEDQAACHFIANYVLVPRHGSLIGFMEFVVPLLKAENVPLHYRCAFEACALASLNNGVGNRNHFEKQALGKYTKALSTTFAALRDPEVAKEDATLAAVLLLGLFENITAKTMGMLAWGSHIEGAIQLAKARGRKQLRTKVGLNMFIAVRTQMIIHSLSTSTAPGMDASWWIEDAVRDRHASECQRLCIKVGELRAEANRLLSTLSRSSDNMELIIDVIRRCQEQDQACASWCKDLPDYFQCKTATWEDNVPHGDYTKAEVYPGRVDVYNDTWVATVWNMLRCGRIILNSIIVRCAAWVCAPVDYRTTPEYANAARTTVDIVTDIISSVPYQLGWFCKRKDLLERVNLSTFACGEDDSSKGLSGYFMTWPLAFIQSLDYLTDSQRIWVRGRLQYIGTQLGVRYALLLTQLNIRIPSMLICRESLLARTFPVAQQVPSKPPPPTPSFVTSPLVPQHETMEKAKLDEEAIDILTKAMDQSRNYDDRRTKNWLEFQHATTTAI</sequence>
<dbReference type="AlphaFoldDB" id="A0A9P7MCW2"/>
<dbReference type="SMART" id="SM00066">
    <property type="entry name" value="GAL4"/>
    <property type="match status" value="1"/>
</dbReference>
<organism evidence="4 5">
    <name type="scientific">Claviceps pazoutovae</name>
    <dbReference type="NCBI Taxonomy" id="1649127"/>
    <lineage>
        <taxon>Eukaryota</taxon>
        <taxon>Fungi</taxon>
        <taxon>Dikarya</taxon>
        <taxon>Ascomycota</taxon>
        <taxon>Pezizomycotina</taxon>
        <taxon>Sordariomycetes</taxon>
        <taxon>Hypocreomycetidae</taxon>
        <taxon>Hypocreales</taxon>
        <taxon>Clavicipitaceae</taxon>
        <taxon>Claviceps</taxon>
    </lineage>
</organism>
<dbReference type="GO" id="GO:0008270">
    <property type="term" value="F:zinc ion binding"/>
    <property type="evidence" value="ECO:0007669"/>
    <property type="project" value="InterPro"/>
</dbReference>
<dbReference type="InterPro" id="IPR001138">
    <property type="entry name" value="Zn2Cys6_DnaBD"/>
</dbReference>
<dbReference type="EMBL" id="SRPO01000169">
    <property type="protein sequence ID" value="KAG5937895.1"/>
    <property type="molecule type" value="Genomic_DNA"/>
</dbReference>
<keyword evidence="5" id="KW-1185">Reference proteome</keyword>
<comment type="caution">
    <text evidence="4">The sequence shown here is derived from an EMBL/GenBank/DDBJ whole genome shotgun (WGS) entry which is preliminary data.</text>
</comment>
<gene>
    <name evidence="4" type="ORF">E4U60_001624</name>
</gene>
<dbReference type="Pfam" id="PF00172">
    <property type="entry name" value="Zn_clus"/>
    <property type="match status" value="1"/>
</dbReference>
<feature type="domain" description="Zn(2)-C6 fungal-type" evidence="3">
    <location>
        <begin position="87"/>
        <end position="115"/>
    </location>
</feature>
<dbReference type="InterPro" id="IPR036864">
    <property type="entry name" value="Zn2-C6_fun-type_DNA-bd_sf"/>
</dbReference>
<evidence type="ECO:0000259" key="3">
    <source>
        <dbReference type="PROSITE" id="PS50048"/>
    </source>
</evidence>
<reference evidence="4 5" key="1">
    <citation type="journal article" date="2020" name="bioRxiv">
        <title>Whole genome comparisons of ergot fungi reveals the divergence and evolution of species within the genus Claviceps are the result of varying mechanisms driving genome evolution and host range expansion.</title>
        <authorList>
            <person name="Wyka S.A."/>
            <person name="Mondo S.J."/>
            <person name="Liu M."/>
            <person name="Dettman J."/>
            <person name="Nalam V."/>
            <person name="Broders K.D."/>
        </authorList>
    </citation>
    <scope>NUCLEOTIDE SEQUENCE [LARGE SCALE GENOMIC DNA]</scope>
    <source>
        <strain evidence="4 5">CCC 1485</strain>
    </source>
</reference>
<protein>
    <recommendedName>
        <fullName evidence="3">Zn(2)-C6 fungal-type domain-containing protein</fullName>
    </recommendedName>
</protein>
<evidence type="ECO:0000256" key="1">
    <source>
        <dbReference type="ARBA" id="ARBA00023242"/>
    </source>
</evidence>
<feature type="region of interest" description="Disordered" evidence="2">
    <location>
        <begin position="131"/>
        <end position="186"/>
    </location>
</feature>
<dbReference type="PANTHER" id="PTHR38791">
    <property type="entry name" value="ZN(II)2CYS6 TRANSCRIPTION FACTOR (EUROFUNG)-RELATED-RELATED"/>
    <property type="match status" value="1"/>
</dbReference>
<dbReference type="SUPFAM" id="SSF57701">
    <property type="entry name" value="Zn2/Cys6 DNA-binding domain"/>
    <property type="match status" value="1"/>
</dbReference>
<dbReference type="InterPro" id="IPR053175">
    <property type="entry name" value="DHMBA_Reg_Transcription_Factor"/>
</dbReference>
<dbReference type="Gene3D" id="4.10.240.10">
    <property type="entry name" value="Zn(2)-C6 fungal-type DNA-binding domain"/>
    <property type="match status" value="1"/>
</dbReference>
<dbReference type="PROSITE" id="PS00463">
    <property type="entry name" value="ZN2_CY6_FUNGAL_1"/>
    <property type="match status" value="1"/>
</dbReference>
<keyword evidence="1" id="KW-0539">Nucleus</keyword>
<proteinExistence type="predicted"/>
<accession>A0A9P7MCW2</accession>
<dbReference type="CDD" id="cd00067">
    <property type="entry name" value="GAL4"/>
    <property type="match status" value="1"/>
</dbReference>
<dbReference type="PROSITE" id="PS50048">
    <property type="entry name" value="ZN2_CY6_FUNGAL_2"/>
    <property type="match status" value="1"/>
</dbReference>
<name>A0A9P7MCW2_9HYPO</name>
<dbReference type="GO" id="GO:0000981">
    <property type="term" value="F:DNA-binding transcription factor activity, RNA polymerase II-specific"/>
    <property type="evidence" value="ECO:0007669"/>
    <property type="project" value="InterPro"/>
</dbReference>
<evidence type="ECO:0000313" key="4">
    <source>
        <dbReference type="EMBL" id="KAG5937895.1"/>
    </source>
</evidence>
<dbReference type="OrthoDB" id="4314040at2759"/>
<feature type="compositionally biased region" description="Basic residues" evidence="2">
    <location>
        <begin position="136"/>
        <end position="150"/>
    </location>
</feature>
<dbReference type="Pfam" id="PF11951">
    <property type="entry name" value="Fungal_trans_2"/>
    <property type="match status" value="1"/>
</dbReference>
<feature type="compositionally biased region" description="Low complexity" evidence="2">
    <location>
        <begin position="158"/>
        <end position="173"/>
    </location>
</feature>
<evidence type="ECO:0000256" key="2">
    <source>
        <dbReference type="SAM" id="MobiDB-lite"/>
    </source>
</evidence>
<evidence type="ECO:0000313" key="5">
    <source>
        <dbReference type="Proteomes" id="UP000706124"/>
    </source>
</evidence>
<dbReference type="InterPro" id="IPR021858">
    <property type="entry name" value="Fun_TF"/>
</dbReference>
<dbReference type="PANTHER" id="PTHR38791:SF13">
    <property type="entry name" value="ZN(2)-C6 FUNGAL-TYPE DOMAIN-CONTAINING PROTEIN"/>
    <property type="match status" value="1"/>
</dbReference>
<dbReference type="Proteomes" id="UP000706124">
    <property type="component" value="Unassembled WGS sequence"/>
</dbReference>